<reference evidence="2 3" key="2">
    <citation type="journal article" date="2017" name="Front. Plant Sci.">
        <title>Gene Classification and Mining of Molecular Markers Useful in Red Clover (Trifolium pratense) Breeding.</title>
        <authorList>
            <person name="Istvanek J."/>
            <person name="Dluhosova J."/>
            <person name="Dluhos P."/>
            <person name="Patkova L."/>
            <person name="Nedelnik J."/>
            <person name="Repkova J."/>
        </authorList>
    </citation>
    <scope>NUCLEOTIDE SEQUENCE [LARGE SCALE GENOMIC DNA]</scope>
    <source>
        <strain evidence="3">cv. Tatra</strain>
        <tissue evidence="2">Young leaves</tissue>
    </source>
</reference>
<dbReference type="Proteomes" id="UP000236291">
    <property type="component" value="Unassembled WGS sequence"/>
</dbReference>
<reference evidence="2 3" key="1">
    <citation type="journal article" date="2014" name="Am. J. Bot.">
        <title>Genome assembly and annotation for red clover (Trifolium pratense; Fabaceae).</title>
        <authorList>
            <person name="Istvanek J."/>
            <person name="Jaros M."/>
            <person name="Krenek A."/>
            <person name="Repkova J."/>
        </authorList>
    </citation>
    <scope>NUCLEOTIDE SEQUENCE [LARGE SCALE GENOMIC DNA]</scope>
    <source>
        <strain evidence="3">cv. Tatra</strain>
        <tissue evidence="2">Young leaves</tissue>
    </source>
</reference>
<comment type="caution">
    <text evidence="2">The sequence shown here is derived from an EMBL/GenBank/DDBJ whole genome shotgun (WGS) entry which is preliminary data.</text>
</comment>
<organism evidence="2 3">
    <name type="scientific">Trifolium pratense</name>
    <name type="common">Red clover</name>
    <dbReference type="NCBI Taxonomy" id="57577"/>
    <lineage>
        <taxon>Eukaryota</taxon>
        <taxon>Viridiplantae</taxon>
        <taxon>Streptophyta</taxon>
        <taxon>Embryophyta</taxon>
        <taxon>Tracheophyta</taxon>
        <taxon>Spermatophyta</taxon>
        <taxon>Magnoliopsida</taxon>
        <taxon>eudicotyledons</taxon>
        <taxon>Gunneridae</taxon>
        <taxon>Pentapetalae</taxon>
        <taxon>rosids</taxon>
        <taxon>fabids</taxon>
        <taxon>Fabales</taxon>
        <taxon>Fabaceae</taxon>
        <taxon>Papilionoideae</taxon>
        <taxon>50 kb inversion clade</taxon>
        <taxon>NPAAA clade</taxon>
        <taxon>Hologalegina</taxon>
        <taxon>IRL clade</taxon>
        <taxon>Trifolieae</taxon>
        <taxon>Trifolium</taxon>
    </lineage>
</organism>
<sequence length="241" mass="27122">MAPKMKYRVPISLWKGSTQGSYFEAISGVFPYPNGSCKKIGFHIELQINAIGIGWFLLALPPKNRTCEFPRIRLKWRRFAHPFSCWVGERNESFALGKRFAVAKLTASLSPRAKLRPRLLVTSGRLFPSPEIQVSTGKDLLIPRGRLGSKLPVAYLTPFLIISKIGCPFPLSLRRRSTPWQQEKKGDLVLYSGDLFPTEARKPPSCPRSHSVNRKGKPTHPSAPLVDRCGFTKRLSTVHSR</sequence>
<gene>
    <name evidence="2" type="ORF">L195_g003851</name>
</gene>
<accession>A0A2K3NWF0</accession>
<proteinExistence type="predicted"/>
<protein>
    <submittedName>
        <fullName evidence="2">Uncharacterized protein</fullName>
    </submittedName>
</protein>
<dbReference type="AlphaFoldDB" id="A0A2K3NWF0"/>
<dbReference type="EMBL" id="ASHM01001839">
    <property type="protein sequence ID" value="PNY07357.1"/>
    <property type="molecule type" value="Genomic_DNA"/>
</dbReference>
<evidence type="ECO:0000313" key="3">
    <source>
        <dbReference type="Proteomes" id="UP000236291"/>
    </source>
</evidence>
<evidence type="ECO:0000256" key="1">
    <source>
        <dbReference type="SAM" id="MobiDB-lite"/>
    </source>
</evidence>
<feature type="region of interest" description="Disordered" evidence="1">
    <location>
        <begin position="200"/>
        <end position="226"/>
    </location>
</feature>
<evidence type="ECO:0000313" key="2">
    <source>
        <dbReference type="EMBL" id="PNY07357.1"/>
    </source>
</evidence>
<name>A0A2K3NWF0_TRIPR</name>